<evidence type="ECO:0000313" key="2">
    <source>
        <dbReference type="Proteomes" id="UP001140096"/>
    </source>
</evidence>
<sequence length="645" mass="72913">MAYPEHATVVTLTSAGQLWWPNVVQILAKRGLNVRTPAYSDEEDNSILAILKPGWAGTQDARAYKQMYEQGIRTVDDVLEIDRGALRVRRAGYRLFWERKLRTLVVAQAQPPINAQRQPLLRAEAARRILAPAGTTQAPREMPFLPNLLTERFAHLDIAGRAALATQVDVFTDGSLTPAKKKRAATMGFAAIFVFQRAGRRPSFAVMSGATSDGPFSSTTAEIMAIAATLAILPMDTRATIWCDSQAAIAMTRKMMNTEEDSWRKSPLAYVAQFFVPRIRQRTADLRLRWIPGHKGNEGNEAADKAAKDAQRQRQGWWTFRLGAPREQPFWVCAGNSIAPYKTGGIVKRQEEAWAATHLVRHVRLANSDADIREADLKELLEALNWSAANPNGTWTRKNSWCLTNTRDSNLRSFVLGAIFGVLPVAEREWAWYPQAYQEPEWKMCPCCNREIEMQEHYFVCVASRQILGPGVVTDEPVPQSAPSRQPNAVPVMVPQADRWTLTADMIMQEMAQFSEKGRDWASCGLASDKELKLAVQWQHILRKITICTRWQKEYEECWLPRNAMQISKEEASAVKPKKQRALMCQPRPPDVVQEDSMPTYPKELAAKKMDKYKKLCHVLIDDWHCGRKSTIPGKGLWSINPRFS</sequence>
<dbReference type="Proteomes" id="UP001140096">
    <property type="component" value="Unassembled WGS sequence"/>
</dbReference>
<accession>A0ACC1LNY2</accession>
<protein>
    <submittedName>
        <fullName evidence="1">Uncharacterized protein</fullName>
    </submittedName>
</protein>
<proteinExistence type="predicted"/>
<comment type="caution">
    <text evidence="1">The sequence shown here is derived from an EMBL/GenBank/DDBJ whole genome shotgun (WGS) entry which is preliminary data.</text>
</comment>
<name>A0ACC1LNY2_9FUNG</name>
<evidence type="ECO:0000313" key="1">
    <source>
        <dbReference type="EMBL" id="KAJ2812881.1"/>
    </source>
</evidence>
<gene>
    <name evidence="1" type="ORF">H4S07_001077</name>
</gene>
<reference evidence="1" key="1">
    <citation type="submission" date="2022-07" db="EMBL/GenBank/DDBJ databases">
        <title>Phylogenomic reconstructions and comparative analyses of Kickxellomycotina fungi.</title>
        <authorList>
            <person name="Reynolds N.K."/>
            <person name="Stajich J.E."/>
            <person name="Barry K."/>
            <person name="Grigoriev I.V."/>
            <person name="Crous P."/>
            <person name="Smith M.E."/>
        </authorList>
    </citation>
    <scope>NUCLEOTIDE SEQUENCE</scope>
    <source>
        <strain evidence="1">CBS 102833</strain>
    </source>
</reference>
<dbReference type="EMBL" id="JANBUP010000141">
    <property type="protein sequence ID" value="KAJ2812881.1"/>
    <property type="molecule type" value="Genomic_DNA"/>
</dbReference>
<keyword evidence="2" id="KW-1185">Reference proteome</keyword>
<organism evidence="1 2">
    <name type="scientific">Coemansia furcata</name>
    <dbReference type="NCBI Taxonomy" id="417177"/>
    <lineage>
        <taxon>Eukaryota</taxon>
        <taxon>Fungi</taxon>
        <taxon>Fungi incertae sedis</taxon>
        <taxon>Zoopagomycota</taxon>
        <taxon>Kickxellomycotina</taxon>
        <taxon>Kickxellomycetes</taxon>
        <taxon>Kickxellales</taxon>
        <taxon>Kickxellaceae</taxon>
        <taxon>Coemansia</taxon>
    </lineage>
</organism>